<protein>
    <recommendedName>
        <fullName evidence="4">Porin</fullName>
    </recommendedName>
</protein>
<evidence type="ECO:0000313" key="3">
    <source>
        <dbReference type="Proteomes" id="UP000000493"/>
    </source>
</evidence>
<evidence type="ECO:0000313" key="2">
    <source>
        <dbReference type="EMBL" id="AEI46499.1"/>
    </source>
</evidence>
<accession>A0A7U4E3X9</accession>
<keyword evidence="1" id="KW-0732">Signal</keyword>
<keyword evidence="3" id="KW-1185">Reference proteome</keyword>
<dbReference type="Proteomes" id="UP000000493">
    <property type="component" value="Chromosome"/>
</dbReference>
<organism evidence="2 3">
    <name type="scientific">Runella slithyformis (strain ATCC 29530 / DSM 19594 / LMG 11500 / NCIMB 11436 / LSU 4)</name>
    <dbReference type="NCBI Taxonomy" id="761193"/>
    <lineage>
        <taxon>Bacteria</taxon>
        <taxon>Pseudomonadati</taxon>
        <taxon>Bacteroidota</taxon>
        <taxon>Cytophagia</taxon>
        <taxon>Cytophagales</taxon>
        <taxon>Spirosomataceae</taxon>
        <taxon>Runella</taxon>
    </lineage>
</organism>
<feature type="chain" id="PRO_5031388208" description="Porin" evidence="1">
    <location>
        <begin position="21"/>
        <end position="458"/>
    </location>
</feature>
<dbReference type="RefSeq" id="WP_013925824.1">
    <property type="nucleotide sequence ID" value="NC_015703.1"/>
</dbReference>
<evidence type="ECO:0000256" key="1">
    <source>
        <dbReference type="SAM" id="SignalP"/>
    </source>
</evidence>
<evidence type="ECO:0008006" key="4">
    <source>
        <dbReference type="Google" id="ProtNLM"/>
    </source>
</evidence>
<reference evidence="3" key="1">
    <citation type="submission" date="2011-06" db="EMBL/GenBank/DDBJ databases">
        <title>The complete genome of chromosome of Runella slithyformis DSM 19594.</title>
        <authorList>
            <consortium name="US DOE Joint Genome Institute (JGI-PGF)"/>
            <person name="Lucas S."/>
            <person name="Han J."/>
            <person name="Lapidus A."/>
            <person name="Bruce D."/>
            <person name="Goodwin L."/>
            <person name="Pitluck S."/>
            <person name="Peters L."/>
            <person name="Kyrpides N."/>
            <person name="Mavromatis K."/>
            <person name="Ivanova N."/>
            <person name="Ovchinnikova G."/>
            <person name="Zhang X."/>
            <person name="Misra M."/>
            <person name="Detter J.C."/>
            <person name="Tapia R."/>
            <person name="Han C."/>
            <person name="Land M."/>
            <person name="Hauser L."/>
            <person name="Markowitz V."/>
            <person name="Cheng J.-F."/>
            <person name="Hugenholtz P."/>
            <person name="Woyke T."/>
            <person name="Wu D."/>
            <person name="Tindall B."/>
            <person name="Faehrich R."/>
            <person name="Brambilla E."/>
            <person name="Klenk H.-P."/>
            <person name="Eisen J.A."/>
        </authorList>
    </citation>
    <scope>NUCLEOTIDE SEQUENCE [LARGE SCALE GENOMIC DNA]</scope>
    <source>
        <strain evidence="3">ATCC 29530 / DSM 19594 / LMG 11500 / NCIMB 11436 / LSU 4</strain>
    </source>
</reference>
<dbReference type="SUPFAM" id="SSF56935">
    <property type="entry name" value="Porins"/>
    <property type="match status" value="1"/>
</dbReference>
<gene>
    <name evidence="2" type="ordered locus">Runsl_0039</name>
</gene>
<proteinExistence type="predicted"/>
<dbReference type="EMBL" id="CP002859">
    <property type="protein sequence ID" value="AEI46499.1"/>
    <property type="molecule type" value="Genomic_DNA"/>
</dbReference>
<dbReference type="AlphaFoldDB" id="A0A7U4E3X9"/>
<name>A0A7U4E3X9_RUNSL</name>
<feature type="signal peptide" evidence="1">
    <location>
        <begin position="1"/>
        <end position="20"/>
    </location>
</feature>
<dbReference type="KEGG" id="rsi:Runsl_0039"/>
<sequence length="458" mass="51982">MKKISLFLSFSCFVALSANAQHEHHLPSKDTLKSGYEQMKEHSMEMPHEGDRSTHSMDGMSHAFSLHLPMNRNGSGTGWLPDASPMYGTMYHSPKWMYMLHGNLFLRYTHQDVTHKGARGDKKVDAPNWLMFMGQRRVGQKGLFHFNTMFSLDAVVMGGNGYPLLFQSGETYQGKALVDRQHPHDLISELSVSYAHAFSNNTDVFIYAAYPGEPALGPVAFMHRPSALYNPDAPLSHHWVDATHITFGVVTLGIRLGKFKLEGSSFTGREPNEKRFDFDKPRFDSWSGRLSYNPSPNWALQVSHGFLKRPEELHPDEDINRTTASATYSLPLAENSWFNAIALWGMNKSKDHSSENAFLLEGSWRLNRWAIHSRYEYVQKSAEELVLTESEYGHGAVFPVNAFTVGVGYDLWHLAKTRIAAGSQWTLYQADPKLNTLYGKNPMAFEIYLRVYPSLMKM</sequence>
<reference evidence="2 3" key="2">
    <citation type="journal article" date="2012" name="Stand. Genomic Sci.">
        <title>Complete genome sequence of the aquatic bacterium Runella slithyformis type strain (LSU 4(T)).</title>
        <authorList>
            <person name="Copeland A."/>
            <person name="Zhang X."/>
            <person name="Misra M."/>
            <person name="Lapidus A."/>
            <person name="Nolan M."/>
            <person name="Lucas S."/>
            <person name="Deshpande S."/>
            <person name="Cheng J.F."/>
            <person name="Tapia R."/>
            <person name="Goodwin L.A."/>
            <person name="Pitluck S."/>
            <person name="Liolios K."/>
            <person name="Pagani I."/>
            <person name="Ivanova N."/>
            <person name="Mikhailova N."/>
            <person name="Pati A."/>
            <person name="Chen A."/>
            <person name="Palaniappan K."/>
            <person name="Land M."/>
            <person name="Hauser L."/>
            <person name="Pan C."/>
            <person name="Jeffries C.D."/>
            <person name="Detter J.C."/>
            <person name="Brambilla E.M."/>
            <person name="Rohde M."/>
            <person name="Djao O.D."/>
            <person name="Goker M."/>
            <person name="Sikorski J."/>
            <person name="Tindall B.J."/>
            <person name="Woyke T."/>
            <person name="Bristow J."/>
            <person name="Eisen J.A."/>
            <person name="Markowitz V."/>
            <person name="Hugenholtz P."/>
            <person name="Kyrpides N.C."/>
            <person name="Klenk H.P."/>
            <person name="Mavromatis K."/>
        </authorList>
    </citation>
    <scope>NUCLEOTIDE SEQUENCE [LARGE SCALE GENOMIC DNA]</scope>
    <source>
        <strain evidence="3">ATCC 29530 / DSM 19594 / LMG 11500 / NCIMB 11436 / LSU 4</strain>
    </source>
</reference>